<dbReference type="InterPro" id="IPR002110">
    <property type="entry name" value="Ankyrin_rpt"/>
</dbReference>
<evidence type="ECO:0000256" key="1">
    <source>
        <dbReference type="ARBA" id="ARBA00022737"/>
    </source>
</evidence>
<evidence type="ECO:0000256" key="3">
    <source>
        <dbReference type="PROSITE-ProRule" id="PRU00023"/>
    </source>
</evidence>
<dbReference type="InterPro" id="IPR036770">
    <property type="entry name" value="Ankyrin_rpt-contain_sf"/>
</dbReference>
<dbReference type="EMBL" id="BAAALV010000002">
    <property type="protein sequence ID" value="GAA1911694.1"/>
    <property type="molecule type" value="Genomic_DNA"/>
</dbReference>
<dbReference type="Gene3D" id="1.25.40.20">
    <property type="entry name" value="Ankyrin repeat-containing domain"/>
    <property type="match status" value="1"/>
</dbReference>
<name>A0ABP5AEB6_9MICC</name>
<feature type="repeat" description="ANK" evidence="3">
    <location>
        <begin position="85"/>
        <end position="117"/>
    </location>
</feature>
<protein>
    <submittedName>
        <fullName evidence="4">Ankyrin repeat domain-containing protein</fullName>
    </submittedName>
</protein>
<dbReference type="SMART" id="SM00248">
    <property type="entry name" value="ANK"/>
    <property type="match status" value="2"/>
</dbReference>
<gene>
    <name evidence="4" type="ORF">GCM10009688_15820</name>
</gene>
<keyword evidence="2 3" id="KW-0040">ANK repeat</keyword>
<dbReference type="PROSITE" id="PS50297">
    <property type="entry name" value="ANK_REP_REGION"/>
    <property type="match status" value="2"/>
</dbReference>
<dbReference type="PANTHER" id="PTHR24171:SF9">
    <property type="entry name" value="ANKYRIN REPEAT DOMAIN-CONTAINING PROTEIN 39"/>
    <property type="match status" value="1"/>
</dbReference>
<dbReference type="Proteomes" id="UP001500784">
    <property type="component" value="Unassembled WGS sequence"/>
</dbReference>
<proteinExistence type="predicted"/>
<accession>A0ABP5AEB6</accession>
<evidence type="ECO:0000256" key="2">
    <source>
        <dbReference type="ARBA" id="ARBA00023043"/>
    </source>
</evidence>
<evidence type="ECO:0000313" key="5">
    <source>
        <dbReference type="Proteomes" id="UP001500784"/>
    </source>
</evidence>
<dbReference type="PROSITE" id="PS50088">
    <property type="entry name" value="ANK_REPEAT"/>
    <property type="match status" value="2"/>
</dbReference>
<evidence type="ECO:0000313" key="4">
    <source>
        <dbReference type="EMBL" id="GAA1911694.1"/>
    </source>
</evidence>
<feature type="repeat" description="ANK" evidence="3">
    <location>
        <begin position="52"/>
        <end position="84"/>
    </location>
</feature>
<reference evidence="5" key="1">
    <citation type="journal article" date="2019" name="Int. J. Syst. Evol. Microbiol.">
        <title>The Global Catalogue of Microorganisms (GCM) 10K type strain sequencing project: providing services to taxonomists for standard genome sequencing and annotation.</title>
        <authorList>
            <consortium name="The Broad Institute Genomics Platform"/>
            <consortium name="The Broad Institute Genome Sequencing Center for Infectious Disease"/>
            <person name="Wu L."/>
            <person name="Ma J."/>
        </authorList>
    </citation>
    <scope>NUCLEOTIDE SEQUENCE [LARGE SCALE GENOMIC DNA]</scope>
    <source>
        <strain evidence="5">JCM 13316</strain>
    </source>
</reference>
<comment type="caution">
    <text evidence="4">The sequence shown here is derived from an EMBL/GenBank/DDBJ whole genome shotgun (WGS) entry which is preliminary data.</text>
</comment>
<dbReference type="RefSeq" id="WP_152226419.1">
    <property type="nucleotide sequence ID" value="NZ_BAAALV010000002.1"/>
</dbReference>
<organism evidence="4 5">
    <name type="scientific">Arthrobacter gandavensis</name>
    <dbReference type="NCBI Taxonomy" id="169960"/>
    <lineage>
        <taxon>Bacteria</taxon>
        <taxon>Bacillati</taxon>
        <taxon>Actinomycetota</taxon>
        <taxon>Actinomycetes</taxon>
        <taxon>Micrococcales</taxon>
        <taxon>Micrococcaceae</taxon>
        <taxon>Arthrobacter</taxon>
    </lineage>
</organism>
<dbReference type="Pfam" id="PF12796">
    <property type="entry name" value="Ank_2"/>
    <property type="match status" value="1"/>
</dbReference>
<keyword evidence="5" id="KW-1185">Reference proteome</keyword>
<keyword evidence="1" id="KW-0677">Repeat</keyword>
<dbReference type="PANTHER" id="PTHR24171">
    <property type="entry name" value="ANKYRIN REPEAT DOMAIN-CONTAINING PROTEIN 39-RELATED"/>
    <property type="match status" value="1"/>
</dbReference>
<sequence>MTDSPDQAQGSAADQEMLELAERLFNGARQGDTDLLRTYISAGVPVTLTNAAGDSLLMLAAYHGHAGTVQALIELGADVNTLNDRGQSPLAGAVFKGYADVVRTLLGAGADADAGNPSARATAAYFQRADLLES</sequence>
<dbReference type="SUPFAM" id="SSF48403">
    <property type="entry name" value="Ankyrin repeat"/>
    <property type="match status" value="1"/>
</dbReference>